<protein>
    <submittedName>
        <fullName evidence="5">LacI family DNA-binding transcriptional regulator</fullName>
    </submittedName>
</protein>
<dbReference type="Pfam" id="PF00356">
    <property type="entry name" value="LacI"/>
    <property type="match status" value="1"/>
</dbReference>
<keyword evidence="6" id="KW-1185">Reference proteome</keyword>
<dbReference type="InterPro" id="IPR000843">
    <property type="entry name" value="HTH_LacI"/>
</dbReference>
<feature type="domain" description="HTH lacI-type" evidence="4">
    <location>
        <begin position="1"/>
        <end position="53"/>
    </location>
</feature>
<reference evidence="5 6" key="1">
    <citation type="journal article" date="2014" name="World J. Microbiol. Biotechnol.">
        <title>Biodiversity and physiological characteristics of Antarctic and Arctic lichens-associated bacteria.</title>
        <authorList>
            <person name="Lee Y.M."/>
            <person name="Kim E.H."/>
            <person name="Lee H.K."/>
            <person name="Hong S.G."/>
        </authorList>
    </citation>
    <scope>NUCLEOTIDE SEQUENCE [LARGE SCALE GENOMIC DNA]</scope>
    <source>
        <strain evidence="5 6">PAMC 26569</strain>
    </source>
</reference>
<keyword evidence="1" id="KW-0805">Transcription regulation</keyword>
<keyword evidence="2 5" id="KW-0238">DNA-binding</keyword>
<accession>A0A6M8HW23</accession>
<dbReference type="SMART" id="SM00354">
    <property type="entry name" value="HTH_LACI"/>
    <property type="match status" value="1"/>
</dbReference>
<dbReference type="SUPFAM" id="SSF47413">
    <property type="entry name" value="lambda repressor-like DNA-binding domains"/>
    <property type="match status" value="1"/>
</dbReference>
<dbReference type="KEGG" id="lck:HN018_10425"/>
<dbReference type="EMBL" id="CP053708">
    <property type="protein sequence ID" value="QKE92582.1"/>
    <property type="molecule type" value="Genomic_DNA"/>
</dbReference>
<dbReference type="CDD" id="cd01575">
    <property type="entry name" value="PBP1_GntR"/>
    <property type="match status" value="1"/>
</dbReference>
<organism evidence="5 6">
    <name type="scientific">Lichenicola cladoniae</name>
    <dbReference type="NCBI Taxonomy" id="1484109"/>
    <lineage>
        <taxon>Bacteria</taxon>
        <taxon>Pseudomonadati</taxon>
        <taxon>Pseudomonadota</taxon>
        <taxon>Alphaproteobacteria</taxon>
        <taxon>Acetobacterales</taxon>
        <taxon>Acetobacteraceae</taxon>
        <taxon>Lichenicola</taxon>
    </lineage>
</organism>
<dbReference type="PROSITE" id="PS50932">
    <property type="entry name" value="HTH_LACI_2"/>
    <property type="match status" value="1"/>
</dbReference>
<name>A0A6M8HW23_9PROT</name>
<dbReference type="Gene3D" id="3.40.50.2300">
    <property type="match status" value="2"/>
</dbReference>
<evidence type="ECO:0000313" key="6">
    <source>
        <dbReference type="Proteomes" id="UP000500767"/>
    </source>
</evidence>
<sequence>MRDVSLLAGVSRMTVTRVFIRPDHVLPETRERVQRAVLELGYVPDRAAGSLATQRSGFVGLVLPTLSNGNFAAMVEGLTEALRTAGYELLIGYTSYSVAEEERQVHTVLSRRPEALVLAASAHSATMRRQVAQACIPVVEVAELPDDPIGHVIGFSNYAIGRAAGDFLAGLGHKRIAAIGASSDGERRDLRGEARLHGFTDALLAAKLPADMVRMEGDIPFSFTEGARIMARLLDEAAPPDAVFAVSDLAAVGVLMECRRRNIDVPHDMSLLGFGDFEIGQQMVPALSTIAVDFDDLGRRTGELVAELLQHDDPSGIARTDVGFTLIPRGTTRASVP</sequence>
<gene>
    <name evidence="5" type="ORF">HN018_10425</name>
</gene>
<keyword evidence="3" id="KW-0804">Transcription</keyword>
<dbReference type="Proteomes" id="UP000500767">
    <property type="component" value="Chromosome"/>
</dbReference>
<dbReference type="InterPro" id="IPR046335">
    <property type="entry name" value="LacI/GalR-like_sensor"/>
</dbReference>
<evidence type="ECO:0000256" key="1">
    <source>
        <dbReference type="ARBA" id="ARBA00023015"/>
    </source>
</evidence>
<evidence type="ECO:0000256" key="2">
    <source>
        <dbReference type="ARBA" id="ARBA00023125"/>
    </source>
</evidence>
<dbReference type="CDD" id="cd01392">
    <property type="entry name" value="HTH_LacI"/>
    <property type="match status" value="1"/>
</dbReference>
<dbReference type="PANTHER" id="PTHR30146">
    <property type="entry name" value="LACI-RELATED TRANSCRIPTIONAL REPRESSOR"/>
    <property type="match status" value="1"/>
</dbReference>
<dbReference type="PANTHER" id="PTHR30146:SF33">
    <property type="entry name" value="TRANSCRIPTIONAL REGULATOR"/>
    <property type="match status" value="1"/>
</dbReference>
<evidence type="ECO:0000259" key="4">
    <source>
        <dbReference type="PROSITE" id="PS50932"/>
    </source>
</evidence>
<dbReference type="InterPro" id="IPR028082">
    <property type="entry name" value="Peripla_BP_I"/>
</dbReference>
<dbReference type="AlphaFoldDB" id="A0A6M8HW23"/>
<dbReference type="GO" id="GO:0003700">
    <property type="term" value="F:DNA-binding transcription factor activity"/>
    <property type="evidence" value="ECO:0007669"/>
    <property type="project" value="TreeGrafter"/>
</dbReference>
<dbReference type="Gene3D" id="1.10.260.40">
    <property type="entry name" value="lambda repressor-like DNA-binding domains"/>
    <property type="match status" value="1"/>
</dbReference>
<dbReference type="GO" id="GO:0000976">
    <property type="term" value="F:transcription cis-regulatory region binding"/>
    <property type="evidence" value="ECO:0007669"/>
    <property type="project" value="TreeGrafter"/>
</dbReference>
<evidence type="ECO:0000256" key="3">
    <source>
        <dbReference type="ARBA" id="ARBA00023163"/>
    </source>
</evidence>
<dbReference type="InterPro" id="IPR010982">
    <property type="entry name" value="Lambda_DNA-bd_dom_sf"/>
</dbReference>
<dbReference type="SUPFAM" id="SSF53822">
    <property type="entry name" value="Periplasmic binding protein-like I"/>
    <property type="match status" value="1"/>
</dbReference>
<evidence type="ECO:0000313" key="5">
    <source>
        <dbReference type="EMBL" id="QKE92582.1"/>
    </source>
</evidence>
<proteinExistence type="predicted"/>
<dbReference type="Pfam" id="PF13377">
    <property type="entry name" value="Peripla_BP_3"/>
    <property type="match status" value="1"/>
</dbReference>